<sequence>MKILVRVSLIIVGIFLLLWLAFAIFAEPFIKKTIEEKLTYYQEDSVSIGAVNIQFFPIGLKLKDAHFKLHISKDSLLINWAGAISYAQVGGIDWMKAWKENIWDVKSIKIGEGAVHWKVQKYIAQDSERFSSSGKAESPDIILRNTNVELLDLKFEKDSLVINLETSLNLDSLSISRKDSMQWHLARVQLHSEDALFENVVPDFDLAYDALNYDSKSNQLKIDAFIMKPRITAEEFSKKYPFRKVQPDIYMSSITVSDLNINELHNGIFASKVVLDSCDFSIYQDLRKERENVRKPLPSELVANIPIPVNIDSLILQRAFLHYHHTSKKPELGQAALEVDELTLKVFPINNIGHPNSAEVNIEGTARLQKEAAVSIDAILFADKTHHDFEVKLSMKPTSIAAFNSILYPTTGVKVEEGQCTGARVHMSGNDFSIRGDLDIAYTDLKVSLAPGNKDSWKFMNKVKSGLGNWALVNTNSTYASDGGKIYFERPAKEPFVNFWWKGIQSGLLDAIVKVDLPL</sequence>
<dbReference type="KEGG" id="oho:Oweho_0978"/>
<dbReference type="OrthoDB" id="1412480at2"/>
<organism evidence="1 2">
    <name type="scientific">Owenweeksia hongkongensis (strain DSM 17368 / CIP 108786 / JCM 12287 / NRRL B-23963 / UST20020801)</name>
    <dbReference type="NCBI Taxonomy" id="926562"/>
    <lineage>
        <taxon>Bacteria</taxon>
        <taxon>Pseudomonadati</taxon>
        <taxon>Bacteroidota</taxon>
        <taxon>Flavobacteriia</taxon>
        <taxon>Flavobacteriales</taxon>
        <taxon>Owenweeksiaceae</taxon>
        <taxon>Owenweeksia</taxon>
    </lineage>
</organism>
<dbReference type="STRING" id="926562.Oweho_0978"/>
<gene>
    <name evidence="1" type="ordered locus">Oweho_0978</name>
</gene>
<name>G8R3V6_OWEHD</name>
<reference evidence="1 2" key="1">
    <citation type="journal article" date="2012" name="Stand. Genomic Sci.">
        <title>Genome sequence of the orange-pigmented seawater bacterium Owenweeksia hongkongensis type strain (UST20020801(T)).</title>
        <authorList>
            <person name="Riedel T."/>
            <person name="Held B."/>
            <person name="Nolan M."/>
            <person name="Lucas S."/>
            <person name="Lapidus A."/>
            <person name="Tice H."/>
            <person name="Del Rio T.G."/>
            <person name="Cheng J.F."/>
            <person name="Han C."/>
            <person name="Tapia R."/>
            <person name="Goodwin L.A."/>
            <person name="Pitluck S."/>
            <person name="Liolios K."/>
            <person name="Mavromatis K."/>
            <person name="Pagani I."/>
            <person name="Ivanova N."/>
            <person name="Mikhailova N."/>
            <person name="Pati A."/>
            <person name="Chen A."/>
            <person name="Palaniappan K."/>
            <person name="Rohde M."/>
            <person name="Tindall B.J."/>
            <person name="Detter J.C."/>
            <person name="Goker M."/>
            <person name="Woyke T."/>
            <person name="Bristow J."/>
            <person name="Eisen J.A."/>
            <person name="Markowitz V."/>
            <person name="Hugenholtz P."/>
            <person name="Klenk H.P."/>
            <person name="Kyrpides N.C."/>
        </authorList>
    </citation>
    <scope>NUCLEOTIDE SEQUENCE</scope>
    <source>
        <strain evidence="2">DSM 17368 / JCM 12287 / NRRL B-23963</strain>
    </source>
</reference>
<dbReference type="HOGENOM" id="CLU_524621_0_0_10"/>
<keyword evidence="2" id="KW-1185">Reference proteome</keyword>
<dbReference type="Proteomes" id="UP000005631">
    <property type="component" value="Chromosome"/>
</dbReference>
<protein>
    <recommendedName>
        <fullName evidence="3">AsmA-like C-terminal domain-containing protein</fullName>
    </recommendedName>
</protein>
<evidence type="ECO:0000313" key="2">
    <source>
        <dbReference type="Proteomes" id="UP000005631"/>
    </source>
</evidence>
<dbReference type="AlphaFoldDB" id="G8R3V6"/>
<evidence type="ECO:0000313" key="1">
    <source>
        <dbReference type="EMBL" id="AEV31988.1"/>
    </source>
</evidence>
<dbReference type="RefSeq" id="WP_014201348.1">
    <property type="nucleotide sequence ID" value="NC_016599.1"/>
</dbReference>
<evidence type="ECO:0008006" key="3">
    <source>
        <dbReference type="Google" id="ProtNLM"/>
    </source>
</evidence>
<dbReference type="EMBL" id="CP003156">
    <property type="protein sequence ID" value="AEV31988.1"/>
    <property type="molecule type" value="Genomic_DNA"/>
</dbReference>
<accession>G8R3V6</accession>
<proteinExistence type="predicted"/>